<evidence type="ECO:0000256" key="4">
    <source>
        <dbReference type="ARBA" id="ARBA00022679"/>
    </source>
</evidence>
<keyword evidence="7" id="KW-0963">Cytoplasm</keyword>
<feature type="binding site" evidence="7">
    <location>
        <position position="380"/>
    </location>
    <ligand>
        <name>phosphoenolpyruvate</name>
        <dbReference type="ChEBI" id="CHEBI:58702"/>
    </ligand>
</feature>
<dbReference type="Gene3D" id="3.65.10.10">
    <property type="entry name" value="Enolpyruvate transferase domain"/>
    <property type="match status" value="2"/>
</dbReference>
<feature type="binding site" evidence="7">
    <location>
        <position position="406"/>
    </location>
    <ligand>
        <name>phosphoenolpyruvate</name>
        <dbReference type="ChEBI" id="CHEBI:58702"/>
    </ligand>
</feature>
<comment type="subcellular location">
    <subcellularLocation>
        <location evidence="7">Cytoplasm</location>
    </subcellularLocation>
</comment>
<keyword evidence="5 7" id="KW-0057">Aromatic amino acid biosynthesis</keyword>
<comment type="caution">
    <text evidence="9">The sequence shown here is derived from an EMBL/GenBank/DDBJ whole genome shotgun (WGS) entry which is preliminary data.</text>
</comment>
<comment type="catalytic activity">
    <reaction evidence="6">
        <text>3-phosphoshikimate + phosphoenolpyruvate = 5-O-(1-carboxyvinyl)-3-phosphoshikimate + phosphate</text>
        <dbReference type="Rhea" id="RHEA:21256"/>
        <dbReference type="ChEBI" id="CHEBI:43474"/>
        <dbReference type="ChEBI" id="CHEBI:57701"/>
        <dbReference type="ChEBI" id="CHEBI:58702"/>
        <dbReference type="ChEBI" id="CHEBI:145989"/>
        <dbReference type="EC" id="2.5.1.19"/>
    </reaction>
    <physiologicalReaction direction="left-to-right" evidence="6">
        <dbReference type="Rhea" id="RHEA:21257"/>
    </physiologicalReaction>
</comment>
<dbReference type="NCBIfam" id="TIGR01356">
    <property type="entry name" value="aroA"/>
    <property type="match status" value="1"/>
</dbReference>
<dbReference type="CDD" id="cd01556">
    <property type="entry name" value="EPSP_synthase"/>
    <property type="match status" value="1"/>
</dbReference>
<dbReference type="Proteomes" id="UP001489509">
    <property type="component" value="Unassembled WGS sequence"/>
</dbReference>
<feature type="binding site" evidence="7">
    <location>
        <position position="191"/>
    </location>
    <ligand>
        <name>3-phosphoshikimate</name>
        <dbReference type="ChEBI" id="CHEBI:145989"/>
    </ligand>
</feature>
<dbReference type="GO" id="GO:0003866">
    <property type="term" value="F:3-phosphoshikimate 1-carboxyvinyltransferase activity"/>
    <property type="evidence" value="ECO:0007669"/>
    <property type="project" value="UniProtKB-EC"/>
</dbReference>
<dbReference type="HAMAP" id="MF_00210">
    <property type="entry name" value="EPSP_synth"/>
    <property type="match status" value="1"/>
</dbReference>
<keyword evidence="10" id="KW-1185">Reference proteome</keyword>
<feature type="binding site" evidence="7">
    <location>
        <position position="21"/>
    </location>
    <ligand>
        <name>3-phosphoshikimate</name>
        <dbReference type="ChEBI" id="CHEBI:145989"/>
    </ligand>
</feature>
<dbReference type="InterPro" id="IPR001986">
    <property type="entry name" value="Enolpyruvate_Tfrase_dom"/>
</dbReference>
<dbReference type="PROSITE" id="PS00885">
    <property type="entry name" value="EPSP_SYNTHASE_2"/>
    <property type="match status" value="1"/>
</dbReference>
<dbReference type="InterPro" id="IPR013792">
    <property type="entry name" value="RNA3'P_cycl/enolpyr_Trfase_a/b"/>
</dbReference>
<gene>
    <name evidence="7 9" type="primary">aroA</name>
    <name evidence="9" type="ORF">WMO26_03450</name>
</gene>
<evidence type="ECO:0000256" key="7">
    <source>
        <dbReference type="HAMAP-Rule" id="MF_00210"/>
    </source>
</evidence>
<feature type="binding site" evidence="7">
    <location>
        <position position="21"/>
    </location>
    <ligand>
        <name>phosphoenolpyruvate</name>
        <dbReference type="ChEBI" id="CHEBI:58702"/>
    </ligand>
</feature>
<dbReference type="PANTHER" id="PTHR21090:SF5">
    <property type="entry name" value="PENTAFUNCTIONAL AROM POLYPEPTIDE"/>
    <property type="match status" value="1"/>
</dbReference>
<accession>A0ABV1DXY2</accession>
<dbReference type="PIRSF" id="PIRSF000505">
    <property type="entry name" value="EPSPS"/>
    <property type="match status" value="1"/>
</dbReference>
<dbReference type="InterPro" id="IPR036968">
    <property type="entry name" value="Enolpyruvate_Tfrase_sf"/>
</dbReference>
<feature type="binding site" evidence="7">
    <location>
        <position position="165"/>
    </location>
    <ligand>
        <name>phosphoenolpyruvate</name>
        <dbReference type="ChEBI" id="CHEBI:58702"/>
    </ligand>
</feature>
<proteinExistence type="inferred from homology"/>
<feature type="binding site" evidence="7">
    <location>
        <position position="121"/>
    </location>
    <ligand>
        <name>phosphoenolpyruvate</name>
        <dbReference type="ChEBI" id="CHEBI:58702"/>
    </ligand>
</feature>
<keyword evidence="4 7" id="KW-0808">Transferase</keyword>
<comment type="caution">
    <text evidence="7">Lacks conserved residue(s) required for the propagation of feature annotation.</text>
</comment>
<comment type="pathway">
    <text evidence="1 7">Metabolic intermediate biosynthesis; chorismate biosynthesis; chorismate from D-erythrose 4-phosphate and phosphoenolpyruvate: step 6/7.</text>
</comment>
<evidence type="ECO:0000313" key="9">
    <source>
        <dbReference type="EMBL" id="MEQ2439879.1"/>
    </source>
</evidence>
<feature type="binding site" evidence="7">
    <location>
        <position position="26"/>
    </location>
    <ligand>
        <name>3-phosphoshikimate</name>
        <dbReference type="ChEBI" id="CHEBI:145989"/>
    </ligand>
</feature>
<dbReference type="InterPro" id="IPR006264">
    <property type="entry name" value="EPSP_synthase"/>
</dbReference>
<dbReference type="SUPFAM" id="SSF55205">
    <property type="entry name" value="EPT/RTPC-like"/>
    <property type="match status" value="1"/>
</dbReference>
<feature type="binding site" evidence="7">
    <location>
        <position position="163"/>
    </location>
    <ligand>
        <name>3-phosphoshikimate</name>
        <dbReference type="ChEBI" id="CHEBI:145989"/>
    </ligand>
</feature>
<dbReference type="InterPro" id="IPR023193">
    <property type="entry name" value="EPSP_synthase_CS"/>
</dbReference>
<name>A0ABV1DXY2_9FIRM</name>
<dbReference type="RefSeq" id="WP_349218145.1">
    <property type="nucleotide sequence ID" value="NZ_JBBMFD010000003.1"/>
</dbReference>
<dbReference type="EC" id="2.5.1.19" evidence="7"/>
<evidence type="ECO:0000256" key="5">
    <source>
        <dbReference type="ARBA" id="ARBA00023141"/>
    </source>
</evidence>
<dbReference type="PANTHER" id="PTHR21090">
    <property type="entry name" value="AROM/DEHYDROQUINATE SYNTHASE"/>
    <property type="match status" value="1"/>
</dbReference>
<comment type="subunit">
    <text evidence="7">Monomer.</text>
</comment>
<comment type="function">
    <text evidence="7">Catalyzes the transfer of the enolpyruvyl moiety of phosphoenolpyruvate (PEP) to the 5-hydroxyl of shikimate-3-phosphate (S3P) to produce enolpyruvyl shikimate-3-phosphate and inorganic phosphate.</text>
</comment>
<feature type="binding site" evidence="7">
    <location>
        <position position="307"/>
    </location>
    <ligand>
        <name>3-phosphoshikimate</name>
        <dbReference type="ChEBI" id="CHEBI:145989"/>
    </ligand>
</feature>
<feature type="domain" description="Enolpyruvate transferase" evidence="8">
    <location>
        <begin position="8"/>
        <end position="412"/>
    </location>
</feature>
<feature type="binding site" evidence="7">
    <location>
        <position position="22"/>
    </location>
    <ligand>
        <name>3-phosphoshikimate</name>
        <dbReference type="ChEBI" id="CHEBI:145989"/>
    </ligand>
</feature>
<organism evidence="9 10">
    <name type="scientific">Solibaculum intestinale</name>
    <dbReference type="NCBI Taxonomy" id="3133165"/>
    <lineage>
        <taxon>Bacteria</taxon>
        <taxon>Bacillati</taxon>
        <taxon>Bacillota</taxon>
        <taxon>Clostridia</taxon>
        <taxon>Eubacteriales</taxon>
        <taxon>Oscillospiraceae</taxon>
        <taxon>Solibaculum</taxon>
    </lineage>
</organism>
<sequence length="428" mass="44522">MSTAVLSPGRLSGDIKPPPSKSAAHRAILCAALAGGESVLSPVALSDDIKATIGVAEALGASIRLCGEVLTVSGIHPDHREGGTLALPCGESGSTLRFFIPVAAALGQNAVFTGEGKLPARPIGVYLDCLPEAGVACRTKGGLPLAIDGQLASGVFSLPGDVSSQFITGLLFALPLLCGDSEIRLTTPLQSAGYIDLTLQILSEFGVAVEPIPGGWRVKGGQRYRAKTCTVESDWSQAAFFLAGAAFGSDLTLTGLRFDSVQGDKAALPLFEGFGVRVEKRVDGSLRCTPPSGRIRAQDIDAAQIPDLVPILAVTAALADGDSRIYNAQRLRIKESDRLKTTAALIQALGGHCEETQDGLLVHGVKCFTGGTVDGANDHRIVMAAAMAALAAQGEVTIRDAQAINKSYPSFFYEYNRLGGHVHGIHLG</sequence>
<feature type="binding site" evidence="7">
    <location>
        <position position="93"/>
    </location>
    <ligand>
        <name>phosphoenolpyruvate</name>
        <dbReference type="ChEBI" id="CHEBI:58702"/>
    </ligand>
</feature>
<reference evidence="9 10" key="1">
    <citation type="submission" date="2024-03" db="EMBL/GenBank/DDBJ databases">
        <title>Human intestinal bacterial collection.</title>
        <authorList>
            <person name="Pauvert C."/>
            <person name="Hitch T.C.A."/>
            <person name="Clavel T."/>
        </authorList>
    </citation>
    <scope>NUCLEOTIDE SEQUENCE [LARGE SCALE GENOMIC DNA]</scope>
    <source>
        <strain evidence="9 10">CLA-JM-H44</strain>
    </source>
</reference>
<feature type="binding site" evidence="7">
    <location>
        <position position="164"/>
    </location>
    <ligand>
        <name>3-phosphoshikimate</name>
        <dbReference type="ChEBI" id="CHEBI:145989"/>
    </ligand>
</feature>
<evidence type="ECO:0000256" key="2">
    <source>
        <dbReference type="ARBA" id="ARBA00009948"/>
    </source>
</evidence>
<protein>
    <recommendedName>
        <fullName evidence="7">3-phosphoshikimate 1-carboxyvinyltransferase</fullName>
        <ecNumber evidence="7">2.5.1.19</ecNumber>
    </recommendedName>
    <alternativeName>
        <fullName evidence="7">5-enolpyruvylshikimate-3-phosphate synthase</fullName>
        <shortName evidence="7">EPSP synthase</shortName>
        <shortName evidence="7">EPSPS</shortName>
    </alternativeName>
</protein>
<feature type="binding site" evidence="7">
    <location>
        <position position="338"/>
    </location>
    <ligand>
        <name>phosphoenolpyruvate</name>
        <dbReference type="ChEBI" id="CHEBI:58702"/>
    </ligand>
</feature>
<dbReference type="EMBL" id="JBBMFD010000003">
    <property type="protein sequence ID" value="MEQ2439879.1"/>
    <property type="molecule type" value="Genomic_DNA"/>
</dbReference>
<dbReference type="Pfam" id="PF00275">
    <property type="entry name" value="EPSP_synthase"/>
    <property type="match status" value="1"/>
</dbReference>
<evidence type="ECO:0000256" key="6">
    <source>
        <dbReference type="ARBA" id="ARBA00044633"/>
    </source>
</evidence>
<evidence type="ECO:0000256" key="3">
    <source>
        <dbReference type="ARBA" id="ARBA00022605"/>
    </source>
</evidence>
<evidence type="ECO:0000259" key="8">
    <source>
        <dbReference type="Pfam" id="PF00275"/>
    </source>
</evidence>
<comment type="similarity">
    <text evidence="2 7">Belongs to the EPSP synthase family.</text>
</comment>
<feature type="binding site" evidence="7">
    <location>
        <position position="165"/>
    </location>
    <ligand>
        <name>3-phosphoshikimate</name>
        <dbReference type="ChEBI" id="CHEBI:145989"/>
    </ligand>
</feature>
<evidence type="ECO:0000313" key="10">
    <source>
        <dbReference type="Proteomes" id="UP001489509"/>
    </source>
</evidence>
<keyword evidence="3 7" id="KW-0028">Amino-acid biosynthesis</keyword>
<evidence type="ECO:0000256" key="1">
    <source>
        <dbReference type="ARBA" id="ARBA00004811"/>
    </source>
</evidence>
<feature type="active site" description="Proton acceptor" evidence="7">
    <location>
        <position position="307"/>
    </location>
</feature>
<feature type="binding site" evidence="7">
    <location>
        <position position="334"/>
    </location>
    <ligand>
        <name>3-phosphoshikimate</name>
        <dbReference type="ChEBI" id="CHEBI:145989"/>
    </ligand>
</feature>